<reference evidence="3" key="2">
    <citation type="submission" date="2014-02" db="EMBL/GenBank/DDBJ databases">
        <title>Complete DNA sequence of /Kuraishia capsulata/ illustrates novel genomic features among budding yeasts (/Saccharomycotina/).</title>
        <authorList>
            <person name="Morales L."/>
            <person name="Noel B."/>
            <person name="Porcel B."/>
            <person name="Marcet-Houben M."/>
            <person name="Hullo M-F."/>
            <person name="Sacerdot C."/>
            <person name="Tekaia F."/>
            <person name="Leh-Louis V."/>
            <person name="Despons L."/>
            <person name="Khanna V."/>
            <person name="Aury J-M."/>
            <person name="Barbe V."/>
            <person name="Couloux A."/>
            <person name="Labadie K."/>
            <person name="Pelletier E."/>
            <person name="Souciet J-L."/>
            <person name="Boekhout T."/>
            <person name="Gabaldon T."/>
            <person name="Wincker P."/>
            <person name="Dujon B."/>
        </authorList>
    </citation>
    <scope>NUCLEOTIDE SEQUENCE</scope>
    <source>
        <strain evidence="3">CBS 1993</strain>
    </source>
</reference>
<dbReference type="RefSeq" id="XP_022456770.1">
    <property type="nucleotide sequence ID" value="XM_022605287.1"/>
</dbReference>
<evidence type="ECO:0000313" key="4">
    <source>
        <dbReference type="Proteomes" id="UP000019384"/>
    </source>
</evidence>
<feature type="compositionally biased region" description="Acidic residues" evidence="1">
    <location>
        <begin position="109"/>
        <end position="121"/>
    </location>
</feature>
<gene>
    <name evidence="3" type="ORF">KUCA_T00000721001</name>
</gene>
<evidence type="ECO:0000256" key="1">
    <source>
        <dbReference type="SAM" id="MobiDB-lite"/>
    </source>
</evidence>
<protein>
    <recommendedName>
        <fullName evidence="2">Transcription regulator Rua1 C-terminal domain-containing protein</fullName>
    </recommendedName>
</protein>
<feature type="domain" description="Transcription regulator Rua1 C-terminal" evidence="2">
    <location>
        <begin position="525"/>
        <end position="667"/>
    </location>
</feature>
<dbReference type="GeneID" id="34518158"/>
<dbReference type="EMBL" id="HG793125">
    <property type="protein sequence ID" value="CDK24755.1"/>
    <property type="molecule type" value="Genomic_DNA"/>
</dbReference>
<feature type="region of interest" description="Disordered" evidence="1">
    <location>
        <begin position="109"/>
        <end position="191"/>
    </location>
</feature>
<dbReference type="AlphaFoldDB" id="W6MSI9"/>
<accession>W6MSI9</accession>
<evidence type="ECO:0000313" key="3">
    <source>
        <dbReference type="EMBL" id="CDK24755.1"/>
    </source>
</evidence>
<dbReference type="Proteomes" id="UP000019384">
    <property type="component" value="Unassembled WGS sequence"/>
</dbReference>
<name>W6MSI9_9ASCO</name>
<dbReference type="OrthoDB" id="3997758at2759"/>
<keyword evidence="4" id="KW-1185">Reference proteome</keyword>
<dbReference type="InterPro" id="IPR028012">
    <property type="entry name" value="Rua1_C"/>
</dbReference>
<dbReference type="HOGENOM" id="CLU_405463_0_0_1"/>
<dbReference type="Pfam" id="PF14616">
    <property type="entry name" value="Rua1_C"/>
    <property type="match status" value="1"/>
</dbReference>
<organism evidence="3 4">
    <name type="scientific">Kuraishia capsulata CBS 1993</name>
    <dbReference type="NCBI Taxonomy" id="1382522"/>
    <lineage>
        <taxon>Eukaryota</taxon>
        <taxon>Fungi</taxon>
        <taxon>Dikarya</taxon>
        <taxon>Ascomycota</taxon>
        <taxon>Saccharomycotina</taxon>
        <taxon>Pichiomycetes</taxon>
        <taxon>Pichiales</taxon>
        <taxon>Pichiaceae</taxon>
        <taxon>Kuraishia</taxon>
    </lineage>
</organism>
<evidence type="ECO:0000259" key="2">
    <source>
        <dbReference type="Pfam" id="PF14616"/>
    </source>
</evidence>
<feature type="compositionally biased region" description="Basic and acidic residues" evidence="1">
    <location>
        <begin position="143"/>
        <end position="159"/>
    </location>
</feature>
<proteinExistence type="predicted"/>
<feature type="compositionally biased region" description="Polar residues" evidence="1">
    <location>
        <begin position="125"/>
        <end position="142"/>
    </location>
</feature>
<sequence length="678" mass="76413">MSCYSNSYQLHDFLSMKRDPSIPFGFEAHWPFPKSFEEICSLEKNSLSALSGGASKLDVCDSSEIFDEELAANYFQDQDGNFALFPEEVEDEEMEGGSLIGYDVAVSSDDDVADSEDEDEDKNTSLDQTYDLGSSMDVQSNPNEDKVLGNQNEKQRELIDQQPEFQKPHESDFDPQNFLNVTGTAEPAGIQNSNFDTEVQTQLESHSETPFEDDSLEVFVTVMKSMDPRMCTDEELEEFCMDYNNGSIPLSPIPEDLTEDSHNEQFTIFEDNPNSWLVLPNGESAEGISPKSVMKEHYVDSTLNPDLKTLSDLNRAVRKNSSLRHECYNSHNLSLFVEESEDEAAQASDKNQPSILKHDPGLEQIVDNHDPKVMFQNAKEPVTFSSGQNTFLTISRSGSPKIIHKPSQTFPAVPTGEAAGAQEFAIEPVFDEANICPHDPYCRLSRDHTGAHSYSETSLVAADTKGKDLQFISQFDSTGKKPYPYVKMSDLRIPNNVTIVDFENSDESFWKYERGEMGYLAATAYSPRVFRCLRKAYDEKLAAGGTKSLQVRIRRQGLCPYCQPSEADWDDDLNGLFHDMNNSDYLHHITKQHGIFTTGDLMKSPADFGWGKEVKFNRRCEAKISFTDCVVCPYANCGQCIKVQPYRPSEPNANRLLGYMRHCLEYHNLKKNKGKKDS</sequence>
<reference evidence="3" key="1">
    <citation type="submission" date="2013-12" db="EMBL/GenBank/DDBJ databases">
        <authorList>
            <person name="Genoscope - CEA"/>
        </authorList>
    </citation>
    <scope>NUCLEOTIDE SEQUENCE</scope>
    <source>
        <strain evidence="3">CBS 1993</strain>
    </source>
</reference>